<dbReference type="InterPro" id="IPR053145">
    <property type="entry name" value="AB_hydrolase_Est10"/>
</dbReference>
<dbReference type="Pfam" id="PF12146">
    <property type="entry name" value="Hydrolase_4"/>
    <property type="match status" value="1"/>
</dbReference>
<dbReference type="Proteomes" id="UP001209229">
    <property type="component" value="Unassembled WGS sequence"/>
</dbReference>
<dbReference type="EMBL" id="JAPDPJ010000085">
    <property type="protein sequence ID" value="MCW3789154.1"/>
    <property type="molecule type" value="Genomic_DNA"/>
</dbReference>
<dbReference type="PANTHER" id="PTHR43265">
    <property type="entry name" value="ESTERASE ESTD"/>
    <property type="match status" value="1"/>
</dbReference>
<keyword evidence="3" id="KW-1185">Reference proteome</keyword>
<dbReference type="PANTHER" id="PTHR43265:SF1">
    <property type="entry name" value="ESTERASE ESTD"/>
    <property type="match status" value="1"/>
</dbReference>
<dbReference type="InterPro" id="IPR029058">
    <property type="entry name" value="AB_hydrolase_fold"/>
</dbReference>
<protein>
    <submittedName>
        <fullName evidence="2">Alpha/beta fold hydrolase</fullName>
    </submittedName>
</protein>
<comment type="caution">
    <text evidence="2">The sequence shown here is derived from an EMBL/GenBank/DDBJ whole genome shotgun (WGS) entry which is preliminary data.</text>
</comment>
<keyword evidence="2" id="KW-0378">Hydrolase</keyword>
<dbReference type="SUPFAM" id="SSF53474">
    <property type="entry name" value="alpha/beta-Hydrolases"/>
    <property type="match status" value="1"/>
</dbReference>
<evidence type="ECO:0000313" key="3">
    <source>
        <dbReference type="Proteomes" id="UP001209229"/>
    </source>
</evidence>
<feature type="domain" description="Serine aminopeptidase S33" evidence="1">
    <location>
        <begin position="191"/>
        <end position="281"/>
    </location>
</feature>
<dbReference type="InterPro" id="IPR022742">
    <property type="entry name" value="Hydrolase_4"/>
</dbReference>
<dbReference type="AlphaFoldDB" id="A0AAE3M8K5"/>
<proteinExistence type="predicted"/>
<gene>
    <name evidence="2" type="ORF">OM075_21995</name>
</gene>
<sequence length="465" mass="51926">MKYYILLIFILLASFKAYSQNISGQWNGKLKIQGIQLRVVFHIHANDTAYIATMDSPDQGAKGIPVDKVTFINQVLKLVIKQPGIRYEGSYNSDNNTIEGTFMQSGLSFPLNLTKQKYNTEVNNRPQEPQKPYPYISEEVKFENTKDIVTLAGTLTVPKKDGKFPAVVLISGSGPQNRDEEVFGHKPFLVLSDYLTRNNIAVLRFDDRGIAQSTGNFKTATTLNFSRDVEAAVEYLKTRTEIDKIGLIGHSEGGVIAPMVAANVKDIDFIVLLAGIGMPADELLQLQSELIGRAYGVNDSALTLSKTINKELYNIVKQNNKPESTKQKLSAYLDKVFQENPDFPIPGGMNKEAYIKMQVETLSSPWMSYFLKINPEPILKKVKCPVLAINGEKDLQVPAIENLNGIKTALEKGGNKNVTTKAIPHLNHLFQECQTGLPMEYNTIQETFSPNALKLIYNWIETQTK</sequence>
<accession>A0AAE3M8K5</accession>
<name>A0AAE3M8K5_9BACT</name>
<reference evidence="2" key="1">
    <citation type="submission" date="2022-10" db="EMBL/GenBank/DDBJ databases">
        <authorList>
            <person name="Yu W.X."/>
        </authorList>
    </citation>
    <scope>NUCLEOTIDE SEQUENCE</scope>
    <source>
        <strain evidence="2">AAT</strain>
    </source>
</reference>
<dbReference type="GO" id="GO:0052689">
    <property type="term" value="F:carboxylic ester hydrolase activity"/>
    <property type="evidence" value="ECO:0007669"/>
    <property type="project" value="TreeGrafter"/>
</dbReference>
<dbReference type="Gene3D" id="3.40.50.1820">
    <property type="entry name" value="alpha/beta hydrolase"/>
    <property type="match status" value="1"/>
</dbReference>
<evidence type="ECO:0000313" key="2">
    <source>
        <dbReference type="EMBL" id="MCW3789154.1"/>
    </source>
</evidence>
<dbReference type="RefSeq" id="WP_301192711.1">
    <property type="nucleotide sequence ID" value="NZ_JAPDPJ010000085.1"/>
</dbReference>
<organism evidence="2 3">
    <name type="scientific">Plebeiibacterium sediminum</name>
    <dbReference type="NCBI Taxonomy" id="2992112"/>
    <lineage>
        <taxon>Bacteria</taxon>
        <taxon>Pseudomonadati</taxon>
        <taxon>Bacteroidota</taxon>
        <taxon>Bacteroidia</taxon>
        <taxon>Marinilabiliales</taxon>
        <taxon>Marinilabiliaceae</taxon>
        <taxon>Plebeiibacterium</taxon>
    </lineage>
</organism>
<evidence type="ECO:0000259" key="1">
    <source>
        <dbReference type="Pfam" id="PF12146"/>
    </source>
</evidence>